<keyword evidence="8" id="KW-1278">Translocase</keyword>
<sequence>MLLTLHNISKKYSSQHEDIFVLKNINITISRGEFIAILGPSGSGKSTLLNILGCLDKPSSGDYEIEGIKINSLSSNSLSELRLKYFGFIFQKYNLIPYLNTINNVALPAFYANIKLHTKIVRATRLLILLGMKRHAYHTPSQLSGGQQQRVSIARALMNGGTIILADEPTGALDQKNGEEVLKLLKKMNDSGHTIVIITHNKQVSDYANRIIEIVDGKIVSDKAKEYISQKGSKKINIKNQEKIENNHSTFLSYYFELLKTSFAIMRSHKLRTLISMLGIIIGIASVVLVTAINEGSRQKIIQDIASFGTNTIDIAPGSLTNKNSIPARLNSTHIDILSTQGYIQKLSPIINMHSIIKYQNKELDITINGVNEHYDSIAGLNIINGKFINSESINYQLQEVVINDKIQKYFFPDDVSPIGEEIIVGDVPCRVIGVIKQTENSNSLTSWMPYTSVATRILGLPYFSSIKVKIDDTISMSFAEKEIFSLLKNYHGIENFQLLNIDMFKKMAEKVNITVSNQIFRVAIISLIVGSIGIMNIMLVSVSERRREIGIRMAVGAKKIDILQQFIIESILICLAGGTVGVISAFFIGEIMKIWNSTEVIFDYFSFTTAVVCSLIIGILSGLFPAYRAATFTPIESLTIE</sequence>
<dbReference type="Pfam" id="PF12704">
    <property type="entry name" value="MacB_PCD"/>
    <property type="match status" value="1"/>
</dbReference>
<dbReference type="InterPro" id="IPR003439">
    <property type="entry name" value="ABC_transporter-like_ATP-bd"/>
</dbReference>
<evidence type="ECO:0000256" key="4">
    <source>
        <dbReference type="ARBA" id="ARBA00022519"/>
    </source>
</evidence>
<protein>
    <recommendedName>
        <fullName evidence="12">Pyoverdine export ATP-binding/permease protein PvdT</fullName>
    </recommendedName>
</protein>
<dbReference type="Pfam" id="PF00005">
    <property type="entry name" value="ABC_tran"/>
    <property type="match status" value="1"/>
</dbReference>
<keyword evidence="17" id="KW-1185">Reference proteome</keyword>
<keyword evidence="2" id="KW-0813">Transport</keyword>
<evidence type="ECO:0000256" key="11">
    <source>
        <dbReference type="ARBA" id="ARBA00038388"/>
    </source>
</evidence>
<evidence type="ECO:0000256" key="8">
    <source>
        <dbReference type="ARBA" id="ARBA00022967"/>
    </source>
</evidence>
<evidence type="ECO:0000256" key="9">
    <source>
        <dbReference type="ARBA" id="ARBA00022989"/>
    </source>
</evidence>
<dbReference type="PROSITE" id="PS50893">
    <property type="entry name" value="ABC_TRANSPORTER_2"/>
    <property type="match status" value="1"/>
</dbReference>
<dbReference type="InterPro" id="IPR003593">
    <property type="entry name" value="AAA+_ATPase"/>
</dbReference>
<keyword evidence="5 13" id="KW-0812">Transmembrane</keyword>
<evidence type="ECO:0000259" key="14">
    <source>
        <dbReference type="PROSITE" id="PS50893"/>
    </source>
</evidence>
<keyword evidence="10 13" id="KW-0472">Membrane</keyword>
<dbReference type="EMBL" id="BSRL01000001">
    <property type="protein sequence ID" value="GLV68510.1"/>
    <property type="molecule type" value="Genomic_DNA"/>
</dbReference>
<dbReference type="SMART" id="SM00382">
    <property type="entry name" value="AAA"/>
    <property type="match status" value="1"/>
</dbReference>
<dbReference type="InterPro" id="IPR003838">
    <property type="entry name" value="ABC3_permease_C"/>
</dbReference>
<accession>A0AAI9PDK4</accession>
<evidence type="ECO:0000256" key="13">
    <source>
        <dbReference type="SAM" id="Phobius"/>
    </source>
</evidence>
<evidence type="ECO:0000256" key="6">
    <source>
        <dbReference type="ARBA" id="ARBA00022741"/>
    </source>
</evidence>
<gene>
    <name evidence="16" type="primary">macB</name>
    <name evidence="16" type="ORF">Pcaca03_09540</name>
    <name evidence="15" type="ORF">SOASR016_39460</name>
</gene>
<keyword evidence="7 16" id="KW-0067">ATP-binding</keyword>
<keyword evidence="3" id="KW-1003">Cell membrane</keyword>
<evidence type="ECO:0000256" key="7">
    <source>
        <dbReference type="ARBA" id="ARBA00022840"/>
    </source>
</evidence>
<evidence type="ECO:0000313" key="18">
    <source>
        <dbReference type="Proteomes" id="UP001165145"/>
    </source>
</evidence>
<comment type="similarity">
    <text evidence="11">Belongs to the ABC transporter superfamily. Macrolide exporter (TC 3.A.1.122) family.</text>
</comment>
<dbReference type="InterPro" id="IPR017911">
    <property type="entry name" value="MacB-like_ATP-bd"/>
</dbReference>
<feature type="transmembrane region" description="Helical" evidence="13">
    <location>
        <begin position="602"/>
        <end position="625"/>
    </location>
</feature>
<organism evidence="16 18">
    <name type="scientific">Pectobacterium carotovorum subsp. carotovorum</name>
    <name type="common">Erwinia carotovora subsp. carotovora</name>
    <dbReference type="NCBI Taxonomy" id="555"/>
    <lineage>
        <taxon>Bacteria</taxon>
        <taxon>Pseudomonadati</taxon>
        <taxon>Pseudomonadota</taxon>
        <taxon>Gammaproteobacteria</taxon>
        <taxon>Enterobacterales</taxon>
        <taxon>Pectobacteriaceae</taxon>
        <taxon>Pectobacterium</taxon>
    </lineage>
</organism>
<dbReference type="GO" id="GO:0005886">
    <property type="term" value="C:plasma membrane"/>
    <property type="evidence" value="ECO:0007669"/>
    <property type="project" value="UniProtKB-SubCell"/>
</dbReference>
<evidence type="ECO:0000256" key="3">
    <source>
        <dbReference type="ARBA" id="ARBA00022475"/>
    </source>
</evidence>
<evidence type="ECO:0000256" key="12">
    <source>
        <dbReference type="ARBA" id="ARBA00041199"/>
    </source>
</evidence>
<comment type="subcellular location">
    <subcellularLocation>
        <location evidence="1">Cell inner membrane</location>
        <topology evidence="1">Multi-pass membrane protein</topology>
    </subcellularLocation>
</comment>
<dbReference type="GO" id="GO:0016887">
    <property type="term" value="F:ATP hydrolysis activity"/>
    <property type="evidence" value="ECO:0007669"/>
    <property type="project" value="InterPro"/>
</dbReference>
<feature type="transmembrane region" description="Helical" evidence="13">
    <location>
        <begin position="564"/>
        <end position="590"/>
    </location>
</feature>
<comment type="caution">
    <text evidence="16">The sequence shown here is derived from an EMBL/GenBank/DDBJ whole genome shotgun (WGS) entry which is preliminary data.</text>
</comment>
<dbReference type="Pfam" id="PF02687">
    <property type="entry name" value="FtsX"/>
    <property type="match status" value="1"/>
</dbReference>
<keyword evidence="6" id="KW-0547">Nucleotide-binding</keyword>
<evidence type="ECO:0000256" key="10">
    <source>
        <dbReference type="ARBA" id="ARBA00023136"/>
    </source>
</evidence>
<evidence type="ECO:0000256" key="2">
    <source>
        <dbReference type="ARBA" id="ARBA00022448"/>
    </source>
</evidence>
<dbReference type="RefSeq" id="WP_161509466.1">
    <property type="nucleotide sequence ID" value="NZ_BRLF01000013.1"/>
</dbReference>
<dbReference type="InterPro" id="IPR050250">
    <property type="entry name" value="Macrolide_Exporter_MacB"/>
</dbReference>
<dbReference type="InterPro" id="IPR027417">
    <property type="entry name" value="P-loop_NTPase"/>
</dbReference>
<feature type="domain" description="ABC transporter" evidence="14">
    <location>
        <begin position="3"/>
        <end position="241"/>
    </location>
</feature>
<feature type="transmembrane region" description="Helical" evidence="13">
    <location>
        <begin position="274"/>
        <end position="293"/>
    </location>
</feature>
<dbReference type="EMBL" id="BRLF01000013">
    <property type="protein sequence ID" value="GKX49194.1"/>
    <property type="molecule type" value="Genomic_DNA"/>
</dbReference>
<evidence type="ECO:0000313" key="15">
    <source>
        <dbReference type="EMBL" id="GKX49194.1"/>
    </source>
</evidence>
<dbReference type="AlphaFoldDB" id="A0AAI9PDK4"/>
<dbReference type="SUPFAM" id="SSF52540">
    <property type="entry name" value="P-loop containing nucleoside triphosphate hydrolases"/>
    <property type="match status" value="1"/>
</dbReference>
<dbReference type="CDD" id="cd03255">
    <property type="entry name" value="ABC_MJ0796_LolCDE_FtsE"/>
    <property type="match status" value="1"/>
</dbReference>
<proteinExistence type="inferred from homology"/>
<dbReference type="PANTHER" id="PTHR30572">
    <property type="entry name" value="MEMBRANE COMPONENT OF TRANSPORTER-RELATED"/>
    <property type="match status" value="1"/>
</dbReference>
<reference evidence="15" key="1">
    <citation type="submission" date="2022-06" db="EMBL/GenBank/DDBJ databases">
        <title>Draft genome sequences of Pectobacterium carotovorum subsp. carotovorum str. NBRC12380.</title>
        <authorList>
            <person name="Wakabayashi Y."/>
            <person name="Kojima K."/>
        </authorList>
    </citation>
    <scope>NUCLEOTIDE SEQUENCE</scope>
    <source>
        <strain evidence="15">NBRC 12380</strain>
    </source>
</reference>
<dbReference type="InterPro" id="IPR025857">
    <property type="entry name" value="MacB_PCD"/>
</dbReference>
<keyword evidence="9 13" id="KW-1133">Transmembrane helix</keyword>
<dbReference type="InterPro" id="IPR017871">
    <property type="entry name" value="ABC_transporter-like_CS"/>
</dbReference>
<dbReference type="Proteomes" id="UP001058167">
    <property type="component" value="Unassembled WGS sequence"/>
</dbReference>
<dbReference type="GO" id="GO:0022857">
    <property type="term" value="F:transmembrane transporter activity"/>
    <property type="evidence" value="ECO:0007669"/>
    <property type="project" value="TreeGrafter"/>
</dbReference>
<evidence type="ECO:0000256" key="1">
    <source>
        <dbReference type="ARBA" id="ARBA00004429"/>
    </source>
</evidence>
<evidence type="ECO:0000313" key="17">
    <source>
        <dbReference type="Proteomes" id="UP001058167"/>
    </source>
</evidence>
<dbReference type="GO" id="GO:0005524">
    <property type="term" value="F:ATP binding"/>
    <property type="evidence" value="ECO:0007669"/>
    <property type="project" value="UniProtKB-KW"/>
</dbReference>
<keyword evidence="4" id="KW-0997">Cell inner membrane</keyword>
<feature type="transmembrane region" description="Helical" evidence="13">
    <location>
        <begin position="520"/>
        <end position="543"/>
    </location>
</feature>
<dbReference type="GO" id="GO:1902495">
    <property type="term" value="C:transmembrane transporter complex"/>
    <property type="evidence" value="ECO:0007669"/>
    <property type="project" value="UniProtKB-ARBA"/>
</dbReference>
<dbReference type="PANTHER" id="PTHR30572:SF14">
    <property type="entry name" value="MACROLIDE EXPORT ATP-BINDING_PERMEASE PROTEIN MACB"/>
    <property type="match status" value="1"/>
</dbReference>
<dbReference type="PROSITE" id="PS00211">
    <property type="entry name" value="ABC_TRANSPORTER_1"/>
    <property type="match status" value="1"/>
</dbReference>
<evidence type="ECO:0000256" key="5">
    <source>
        <dbReference type="ARBA" id="ARBA00022692"/>
    </source>
</evidence>
<reference evidence="16" key="2">
    <citation type="submission" date="2023-02" db="EMBL/GenBank/DDBJ databases">
        <title>Pectobacterium carotovorum subsp. carotovorum NBRC 12380.</title>
        <authorList>
            <person name="Ichikawa N."/>
            <person name="Sato H."/>
            <person name="Tonouchi N."/>
        </authorList>
    </citation>
    <scope>NUCLEOTIDE SEQUENCE</scope>
    <source>
        <strain evidence="16">NBRC 12380</strain>
    </source>
</reference>
<dbReference type="FunFam" id="3.40.50.300:FF:000032">
    <property type="entry name" value="Export ABC transporter ATP-binding protein"/>
    <property type="match status" value="1"/>
</dbReference>
<evidence type="ECO:0000313" key="16">
    <source>
        <dbReference type="EMBL" id="GLV68510.1"/>
    </source>
</evidence>
<dbReference type="Gene3D" id="3.40.50.300">
    <property type="entry name" value="P-loop containing nucleotide triphosphate hydrolases"/>
    <property type="match status" value="1"/>
</dbReference>
<name>A0AAI9PDK4_PECCC</name>
<dbReference type="Proteomes" id="UP001165145">
    <property type="component" value="Unassembled WGS sequence"/>
</dbReference>